<sequence length="95" mass="10955">MLWVLYCVLLRLQCDILAFTQYKLATSLRLLYVLGDLSASLATVRTQQYPRQTDVFTAVFLGHGRISKDAIWSSLERTKNGRPYDESVVYAHNKR</sequence>
<evidence type="ECO:0000313" key="2">
    <source>
        <dbReference type="EMBL" id="KAH3857853.1"/>
    </source>
</evidence>
<evidence type="ECO:0000313" key="3">
    <source>
        <dbReference type="Proteomes" id="UP000828390"/>
    </source>
</evidence>
<evidence type="ECO:0008006" key="4">
    <source>
        <dbReference type="Google" id="ProtNLM"/>
    </source>
</evidence>
<reference evidence="2" key="1">
    <citation type="journal article" date="2019" name="bioRxiv">
        <title>The Genome of the Zebra Mussel, Dreissena polymorpha: A Resource for Invasive Species Research.</title>
        <authorList>
            <person name="McCartney M.A."/>
            <person name="Auch B."/>
            <person name="Kono T."/>
            <person name="Mallez S."/>
            <person name="Zhang Y."/>
            <person name="Obille A."/>
            <person name="Becker A."/>
            <person name="Abrahante J.E."/>
            <person name="Garbe J."/>
            <person name="Badalamenti J.P."/>
            <person name="Herman A."/>
            <person name="Mangelson H."/>
            <person name="Liachko I."/>
            <person name="Sullivan S."/>
            <person name="Sone E.D."/>
            <person name="Koren S."/>
            <person name="Silverstein K.A.T."/>
            <person name="Beckman K.B."/>
            <person name="Gohl D.M."/>
        </authorList>
    </citation>
    <scope>NUCLEOTIDE SEQUENCE</scope>
    <source>
        <strain evidence="2">Duluth1</strain>
        <tissue evidence="2">Whole animal</tissue>
    </source>
</reference>
<accession>A0A9D4LHL6</accession>
<dbReference type="EMBL" id="JAIWYP010000003">
    <property type="protein sequence ID" value="KAH3857853.1"/>
    <property type="molecule type" value="Genomic_DNA"/>
</dbReference>
<keyword evidence="1" id="KW-0732">Signal</keyword>
<comment type="caution">
    <text evidence="2">The sequence shown here is derived from an EMBL/GenBank/DDBJ whole genome shotgun (WGS) entry which is preliminary data.</text>
</comment>
<organism evidence="2 3">
    <name type="scientific">Dreissena polymorpha</name>
    <name type="common">Zebra mussel</name>
    <name type="synonym">Mytilus polymorpha</name>
    <dbReference type="NCBI Taxonomy" id="45954"/>
    <lineage>
        <taxon>Eukaryota</taxon>
        <taxon>Metazoa</taxon>
        <taxon>Spiralia</taxon>
        <taxon>Lophotrochozoa</taxon>
        <taxon>Mollusca</taxon>
        <taxon>Bivalvia</taxon>
        <taxon>Autobranchia</taxon>
        <taxon>Heteroconchia</taxon>
        <taxon>Euheterodonta</taxon>
        <taxon>Imparidentia</taxon>
        <taxon>Neoheterodontei</taxon>
        <taxon>Myida</taxon>
        <taxon>Dreissenoidea</taxon>
        <taxon>Dreissenidae</taxon>
        <taxon>Dreissena</taxon>
    </lineage>
</organism>
<gene>
    <name evidence="2" type="ORF">DPMN_100468</name>
</gene>
<proteinExistence type="predicted"/>
<dbReference type="Proteomes" id="UP000828390">
    <property type="component" value="Unassembled WGS sequence"/>
</dbReference>
<protein>
    <recommendedName>
        <fullName evidence="4">Secreted protein</fullName>
    </recommendedName>
</protein>
<feature type="signal peptide" evidence="1">
    <location>
        <begin position="1"/>
        <end position="18"/>
    </location>
</feature>
<feature type="chain" id="PRO_5038898618" description="Secreted protein" evidence="1">
    <location>
        <begin position="19"/>
        <end position="95"/>
    </location>
</feature>
<keyword evidence="3" id="KW-1185">Reference proteome</keyword>
<name>A0A9D4LHL6_DREPO</name>
<evidence type="ECO:0000256" key="1">
    <source>
        <dbReference type="SAM" id="SignalP"/>
    </source>
</evidence>
<reference evidence="2" key="2">
    <citation type="submission" date="2020-11" db="EMBL/GenBank/DDBJ databases">
        <authorList>
            <person name="McCartney M.A."/>
            <person name="Auch B."/>
            <person name="Kono T."/>
            <person name="Mallez S."/>
            <person name="Becker A."/>
            <person name="Gohl D.M."/>
            <person name="Silverstein K.A.T."/>
            <person name="Koren S."/>
            <person name="Bechman K.B."/>
            <person name="Herman A."/>
            <person name="Abrahante J.E."/>
            <person name="Garbe J."/>
        </authorList>
    </citation>
    <scope>NUCLEOTIDE SEQUENCE</scope>
    <source>
        <strain evidence="2">Duluth1</strain>
        <tissue evidence="2">Whole animal</tissue>
    </source>
</reference>
<dbReference type="AlphaFoldDB" id="A0A9D4LHL6"/>